<proteinExistence type="predicted"/>
<dbReference type="Proteomes" id="UP000054485">
    <property type="component" value="Unassembled WGS sequence"/>
</dbReference>
<accession>A0A0D0BW44</accession>
<reference evidence="1 2" key="1">
    <citation type="submission" date="2014-04" db="EMBL/GenBank/DDBJ databases">
        <authorList>
            <consortium name="DOE Joint Genome Institute"/>
            <person name="Kuo A."/>
            <person name="Ruytinx J."/>
            <person name="Rineau F."/>
            <person name="Colpaert J."/>
            <person name="Kohler A."/>
            <person name="Nagy L.G."/>
            <person name="Floudas D."/>
            <person name="Copeland A."/>
            <person name="Barry K.W."/>
            <person name="Cichocki N."/>
            <person name="Veneault-Fourrey C."/>
            <person name="LaButti K."/>
            <person name="Lindquist E.A."/>
            <person name="Lipzen A."/>
            <person name="Lundell T."/>
            <person name="Morin E."/>
            <person name="Murat C."/>
            <person name="Sun H."/>
            <person name="Tunlid A."/>
            <person name="Henrissat B."/>
            <person name="Grigoriev I.V."/>
            <person name="Hibbett D.S."/>
            <person name="Martin F."/>
            <person name="Nordberg H.P."/>
            <person name="Cantor M.N."/>
            <person name="Hua S.X."/>
        </authorList>
    </citation>
    <scope>NUCLEOTIDE SEQUENCE [LARGE SCALE GENOMIC DNA]</scope>
    <source>
        <strain evidence="1 2">UH-Slu-Lm8-n1</strain>
    </source>
</reference>
<dbReference type="HOGENOM" id="CLU_1950227_0_0_1"/>
<organism evidence="1 2">
    <name type="scientific">Suillus luteus UH-Slu-Lm8-n1</name>
    <dbReference type="NCBI Taxonomy" id="930992"/>
    <lineage>
        <taxon>Eukaryota</taxon>
        <taxon>Fungi</taxon>
        <taxon>Dikarya</taxon>
        <taxon>Basidiomycota</taxon>
        <taxon>Agaricomycotina</taxon>
        <taxon>Agaricomycetes</taxon>
        <taxon>Agaricomycetidae</taxon>
        <taxon>Boletales</taxon>
        <taxon>Suillineae</taxon>
        <taxon>Suillaceae</taxon>
        <taxon>Suillus</taxon>
    </lineage>
</organism>
<dbReference type="AlphaFoldDB" id="A0A0D0BW44"/>
<keyword evidence="2" id="KW-1185">Reference proteome</keyword>
<evidence type="ECO:0000313" key="1">
    <source>
        <dbReference type="EMBL" id="KIK47168.1"/>
    </source>
</evidence>
<reference evidence="2" key="2">
    <citation type="submission" date="2015-01" db="EMBL/GenBank/DDBJ databases">
        <title>Evolutionary Origins and Diversification of the Mycorrhizal Mutualists.</title>
        <authorList>
            <consortium name="DOE Joint Genome Institute"/>
            <consortium name="Mycorrhizal Genomics Consortium"/>
            <person name="Kohler A."/>
            <person name="Kuo A."/>
            <person name="Nagy L.G."/>
            <person name="Floudas D."/>
            <person name="Copeland A."/>
            <person name="Barry K.W."/>
            <person name="Cichocki N."/>
            <person name="Veneault-Fourrey C."/>
            <person name="LaButti K."/>
            <person name="Lindquist E.A."/>
            <person name="Lipzen A."/>
            <person name="Lundell T."/>
            <person name="Morin E."/>
            <person name="Murat C."/>
            <person name="Riley R."/>
            <person name="Ohm R."/>
            <person name="Sun H."/>
            <person name="Tunlid A."/>
            <person name="Henrissat B."/>
            <person name="Grigoriev I.V."/>
            <person name="Hibbett D.S."/>
            <person name="Martin F."/>
        </authorList>
    </citation>
    <scope>NUCLEOTIDE SEQUENCE [LARGE SCALE GENOMIC DNA]</scope>
    <source>
        <strain evidence="2">UH-Slu-Lm8-n1</strain>
    </source>
</reference>
<dbReference type="EMBL" id="KN835150">
    <property type="protein sequence ID" value="KIK47168.1"/>
    <property type="molecule type" value="Genomic_DNA"/>
</dbReference>
<protein>
    <submittedName>
        <fullName evidence="1">Uncharacterized protein</fullName>
    </submittedName>
</protein>
<name>A0A0D0BW44_9AGAM</name>
<sequence length="129" mass="14724">MCCCGCRGGGGRCIVWYPTTYGSKAVVHILCSCVLSVHNNQTQTQFLGVNFKLKNHCIFIIHLPCCKNPNPTNYARSNSLSDCITPLPTYYRFVFLRYAKTKFTAFRPVARYSTCTRFLRKHAILHVIH</sequence>
<dbReference type="InParanoid" id="A0A0D0BW44"/>
<evidence type="ECO:0000313" key="2">
    <source>
        <dbReference type="Proteomes" id="UP000054485"/>
    </source>
</evidence>
<gene>
    <name evidence="1" type="ORF">CY34DRAFT_293899</name>
</gene>